<dbReference type="SMART" id="SM00052">
    <property type="entry name" value="EAL"/>
    <property type="match status" value="1"/>
</dbReference>
<dbReference type="InterPro" id="IPR000160">
    <property type="entry name" value="GGDEF_dom"/>
</dbReference>
<dbReference type="InterPro" id="IPR035919">
    <property type="entry name" value="EAL_sf"/>
</dbReference>
<dbReference type="Pfam" id="PF01590">
    <property type="entry name" value="GAF"/>
    <property type="match status" value="1"/>
</dbReference>
<dbReference type="PANTHER" id="PTHR44757">
    <property type="entry name" value="DIGUANYLATE CYCLASE DGCP"/>
    <property type="match status" value="1"/>
</dbReference>
<name>A0A346XZP8_9ACTN</name>
<dbReference type="KEGG" id="euz:DVS28_a3016"/>
<evidence type="ECO:0000259" key="2">
    <source>
        <dbReference type="PROSITE" id="PS50883"/>
    </source>
</evidence>
<keyword evidence="5" id="KW-1185">Reference proteome</keyword>
<feature type="domain" description="EAL" evidence="2">
    <location>
        <begin position="474"/>
        <end position="727"/>
    </location>
</feature>
<dbReference type="InterPro" id="IPR001633">
    <property type="entry name" value="EAL_dom"/>
</dbReference>
<dbReference type="Pfam" id="PF08447">
    <property type="entry name" value="PAS_3"/>
    <property type="match status" value="1"/>
</dbReference>
<dbReference type="Gene3D" id="3.30.450.20">
    <property type="entry name" value="PAS domain"/>
    <property type="match status" value="1"/>
</dbReference>
<feature type="domain" description="PAC" evidence="1">
    <location>
        <begin position="81"/>
        <end position="132"/>
    </location>
</feature>
<evidence type="ECO:0000259" key="1">
    <source>
        <dbReference type="PROSITE" id="PS50113"/>
    </source>
</evidence>
<dbReference type="NCBIfam" id="TIGR00229">
    <property type="entry name" value="sensory_box"/>
    <property type="match status" value="1"/>
</dbReference>
<dbReference type="PROSITE" id="PS50883">
    <property type="entry name" value="EAL"/>
    <property type="match status" value="1"/>
</dbReference>
<dbReference type="SUPFAM" id="SSF55781">
    <property type="entry name" value="GAF domain-like"/>
    <property type="match status" value="1"/>
</dbReference>
<dbReference type="SUPFAM" id="SSF141868">
    <property type="entry name" value="EAL domain-like"/>
    <property type="match status" value="1"/>
</dbReference>
<dbReference type="Gene3D" id="3.30.450.40">
    <property type="match status" value="1"/>
</dbReference>
<dbReference type="CDD" id="cd01948">
    <property type="entry name" value="EAL"/>
    <property type="match status" value="1"/>
</dbReference>
<dbReference type="InterPro" id="IPR001610">
    <property type="entry name" value="PAC"/>
</dbReference>
<dbReference type="Gene3D" id="3.20.20.450">
    <property type="entry name" value="EAL domain"/>
    <property type="match status" value="1"/>
</dbReference>
<dbReference type="InterPro" id="IPR003018">
    <property type="entry name" value="GAF"/>
</dbReference>
<dbReference type="SUPFAM" id="SSF55073">
    <property type="entry name" value="Nucleotide cyclase"/>
    <property type="match status" value="1"/>
</dbReference>
<dbReference type="RefSeq" id="WP_164710570.1">
    <property type="nucleotide sequence ID" value="NZ_CAXIBR010000062.1"/>
</dbReference>
<feature type="domain" description="GGDEF" evidence="3">
    <location>
        <begin position="334"/>
        <end position="465"/>
    </location>
</feature>
<dbReference type="SUPFAM" id="SSF55785">
    <property type="entry name" value="PYP-like sensor domain (PAS domain)"/>
    <property type="match status" value="1"/>
</dbReference>
<dbReference type="NCBIfam" id="TIGR00254">
    <property type="entry name" value="GGDEF"/>
    <property type="match status" value="1"/>
</dbReference>
<dbReference type="CDD" id="cd01949">
    <property type="entry name" value="GGDEF"/>
    <property type="match status" value="1"/>
</dbReference>
<dbReference type="InterPro" id="IPR043128">
    <property type="entry name" value="Rev_trsase/Diguanyl_cyclase"/>
</dbReference>
<evidence type="ECO:0000313" key="5">
    <source>
        <dbReference type="Proteomes" id="UP000264006"/>
    </source>
</evidence>
<dbReference type="InterPro" id="IPR029016">
    <property type="entry name" value="GAF-like_dom_sf"/>
</dbReference>
<dbReference type="AlphaFoldDB" id="A0A346XZP8"/>
<dbReference type="Pfam" id="PF00990">
    <property type="entry name" value="GGDEF"/>
    <property type="match status" value="1"/>
</dbReference>
<dbReference type="EMBL" id="CP031165">
    <property type="protein sequence ID" value="AXV07695.1"/>
    <property type="molecule type" value="Genomic_DNA"/>
</dbReference>
<dbReference type="InterPro" id="IPR013655">
    <property type="entry name" value="PAS_fold_3"/>
</dbReference>
<dbReference type="PROSITE" id="PS50887">
    <property type="entry name" value="GGDEF"/>
    <property type="match status" value="1"/>
</dbReference>
<dbReference type="SMART" id="SM00086">
    <property type="entry name" value="PAC"/>
    <property type="match status" value="1"/>
</dbReference>
<dbReference type="InterPro" id="IPR012226">
    <property type="entry name" value="Diguanyl_cyclase/Pdiesterase"/>
</dbReference>
<sequence length="729" mass="80516">MGGSQASHARLAEIERVGGIGTWTWDPRGGLWWSAEMRRLHGIAPDQSPVNADYSRRLVHPDHRDDVQDSWRRMLRDGVPWDLEYRIVRPDGTQRWLAARALPDGVGDELRQVVGIVRDVTEDHEAEDRRRRAHEDLAAHQAILQQIVRGQPLGVTLDTMCRDIERRFPHTYCSVMLVDEDLGVLRDGAAPSLPAGARAALDGLPIGEGEGACGTAAHRGEAVVVEDTLVDPLAKGYQDIVGTYDLRAIWSHPLKNAAGEALGTFALYRNVPHVPDRDETSVVRAAADVVALAIERERTEQQLVRSAQIDSLTGLINRQQFLQKLVGRLRHGSTRTAVMFLDLDRFKWINDSFGHPTGDRILAELGHRFQKAFTGQQTVARFGGDEFTVLLEDATDDRIADAARHVAEVLTEPFHVDRGEFVLTVSIGIAIDDGLADAEGLVRDADAAMYAAKERGRARWVVFDQQLRERALERVDLEAQLRRGIADGEFTVHYQPSLMLETGEWGGAEALARWYRDGVVVANPDRFIPLAEETGQIVELGLLLLEQVVEQTAAWHAAGRSTVVSVNLAVQQLTDPNLVERLGDMLQRHGLPPELLVVEVTESAVMRHFDQAREALDQLRRMGLHLVIDDFGTGYSSIARMRDLPVVAVKIDRSFTKDLGVTPQADDVMAAVVGLAHAFGLQTVVEGVETRDALERLRTLGCEVAQGYLLGRPQTAAQLQATLSAPPPC</sequence>
<dbReference type="PANTHER" id="PTHR44757:SF2">
    <property type="entry name" value="BIOFILM ARCHITECTURE MAINTENANCE PROTEIN MBAA"/>
    <property type="match status" value="1"/>
</dbReference>
<dbReference type="Gene3D" id="3.30.70.270">
    <property type="match status" value="1"/>
</dbReference>
<dbReference type="InterPro" id="IPR000700">
    <property type="entry name" value="PAS-assoc_C"/>
</dbReference>
<dbReference type="InterPro" id="IPR052155">
    <property type="entry name" value="Biofilm_reg_signaling"/>
</dbReference>
<dbReference type="SMART" id="SM00267">
    <property type="entry name" value="GGDEF"/>
    <property type="match status" value="1"/>
</dbReference>
<accession>A0A346XZP8</accession>
<organism evidence="4 5">
    <name type="scientific">Euzebya pacifica</name>
    <dbReference type="NCBI Taxonomy" id="1608957"/>
    <lineage>
        <taxon>Bacteria</taxon>
        <taxon>Bacillati</taxon>
        <taxon>Actinomycetota</taxon>
        <taxon>Nitriliruptoria</taxon>
        <taxon>Euzebyales</taxon>
    </lineage>
</organism>
<dbReference type="InterPro" id="IPR000014">
    <property type="entry name" value="PAS"/>
</dbReference>
<proteinExistence type="predicted"/>
<dbReference type="SMART" id="SM00065">
    <property type="entry name" value="GAF"/>
    <property type="match status" value="1"/>
</dbReference>
<reference evidence="4 5" key="1">
    <citation type="submission" date="2018-09" db="EMBL/GenBank/DDBJ databases">
        <title>Complete genome sequence of Euzebya sp. DY32-46 isolated from seawater of Pacific Ocean.</title>
        <authorList>
            <person name="Xu L."/>
            <person name="Wu Y.-H."/>
            <person name="Xu X.-W."/>
        </authorList>
    </citation>
    <scope>NUCLEOTIDE SEQUENCE [LARGE SCALE GENOMIC DNA]</scope>
    <source>
        <strain evidence="4 5">DY32-46</strain>
    </source>
</reference>
<evidence type="ECO:0000259" key="3">
    <source>
        <dbReference type="PROSITE" id="PS50887"/>
    </source>
</evidence>
<dbReference type="PROSITE" id="PS50113">
    <property type="entry name" value="PAC"/>
    <property type="match status" value="1"/>
</dbReference>
<dbReference type="Gene3D" id="2.10.70.100">
    <property type="match status" value="1"/>
</dbReference>
<dbReference type="PIRSF" id="PIRSF005925">
    <property type="entry name" value="Dos"/>
    <property type="match status" value="1"/>
</dbReference>
<dbReference type="Pfam" id="PF00563">
    <property type="entry name" value="EAL"/>
    <property type="match status" value="1"/>
</dbReference>
<evidence type="ECO:0000313" key="4">
    <source>
        <dbReference type="EMBL" id="AXV07695.1"/>
    </source>
</evidence>
<protein>
    <submittedName>
        <fullName evidence="4">Diguanylate cyclase/phosphodiesterase (GGDEF &amp; EAL domains) with PAS/PAC sensor(S)</fullName>
    </submittedName>
</protein>
<dbReference type="InterPro" id="IPR029787">
    <property type="entry name" value="Nucleotide_cyclase"/>
</dbReference>
<dbReference type="CDD" id="cd00130">
    <property type="entry name" value="PAS"/>
    <property type="match status" value="1"/>
</dbReference>
<dbReference type="InterPro" id="IPR035965">
    <property type="entry name" value="PAS-like_dom_sf"/>
</dbReference>
<gene>
    <name evidence="4" type="ORF">DVS28_a3016</name>
</gene>
<dbReference type="Proteomes" id="UP000264006">
    <property type="component" value="Chromosome"/>
</dbReference>